<reference evidence="9" key="1">
    <citation type="submission" date="2021-04" db="EMBL/GenBank/DDBJ databases">
        <title>Ouciella asimina sp. nov., isolated from the surface seawater in the hydrothermal field of Okinawa Trough.</title>
        <authorList>
            <person name="Shuang W."/>
        </authorList>
    </citation>
    <scope>NUCLEOTIDE SEQUENCE</scope>
    <source>
        <strain evidence="9">LXI357</strain>
    </source>
</reference>
<keyword evidence="5 8" id="KW-0812">Transmembrane</keyword>
<dbReference type="RefSeq" id="WP_284054468.1">
    <property type="nucleotide sequence ID" value="NZ_JAGRQC010000003.1"/>
</dbReference>
<dbReference type="GO" id="GO:0005886">
    <property type="term" value="C:plasma membrane"/>
    <property type="evidence" value="ECO:0007669"/>
    <property type="project" value="UniProtKB-SubCell"/>
</dbReference>
<comment type="similarity">
    <text evidence="2 8">Belongs to the 4-toluene sulfonate uptake permease (TSUP) (TC 2.A.102) family.</text>
</comment>
<protein>
    <recommendedName>
        <fullName evidence="8">Probable membrane transporter protein</fullName>
    </recommendedName>
</protein>
<feature type="transmembrane region" description="Helical" evidence="8">
    <location>
        <begin position="138"/>
        <end position="163"/>
    </location>
</feature>
<evidence type="ECO:0000256" key="1">
    <source>
        <dbReference type="ARBA" id="ARBA00004651"/>
    </source>
</evidence>
<evidence type="ECO:0000256" key="5">
    <source>
        <dbReference type="ARBA" id="ARBA00022692"/>
    </source>
</evidence>
<comment type="caution">
    <text evidence="9">The sequence shown here is derived from an EMBL/GenBank/DDBJ whole genome shotgun (WGS) entry which is preliminary data.</text>
</comment>
<feature type="transmembrane region" description="Helical" evidence="8">
    <location>
        <begin position="200"/>
        <end position="220"/>
    </location>
</feature>
<evidence type="ECO:0000256" key="7">
    <source>
        <dbReference type="ARBA" id="ARBA00023136"/>
    </source>
</evidence>
<comment type="subcellular location">
    <subcellularLocation>
        <location evidence="1 8">Cell membrane</location>
        <topology evidence="1 8">Multi-pass membrane protein</topology>
    </subcellularLocation>
</comment>
<organism evidence="9 10">
    <name type="scientific">Stakelama marina</name>
    <dbReference type="NCBI Taxonomy" id="2826939"/>
    <lineage>
        <taxon>Bacteria</taxon>
        <taxon>Pseudomonadati</taxon>
        <taxon>Pseudomonadota</taxon>
        <taxon>Alphaproteobacteria</taxon>
        <taxon>Sphingomonadales</taxon>
        <taxon>Sphingomonadaceae</taxon>
        <taxon>Stakelama</taxon>
    </lineage>
</organism>
<evidence type="ECO:0000313" key="9">
    <source>
        <dbReference type="EMBL" id="MBR0553229.1"/>
    </source>
</evidence>
<proteinExistence type="inferred from homology"/>
<keyword evidence="7 8" id="KW-0472">Membrane</keyword>
<sequence>MDLPSLLIAAAGGFLGGAMNALAGGGSFATMPTLIGLGLPATYANATSNFSLLPGAGASALTFRDELGPIGTARPVQLAAITFACALVGSLLLVITPTETFDVIIPWLLLLAFLILLFGKRAAAWLHDRVTIGRRSLFVAQGLLGIYGGYFGGGIGMMTTALYGLLAGASPREMFAVRTLMLAVANTAAAFVFIGFGMVRWWACIPMLIGALAGGWIAAALGKRVPATPIRIWTLLWTGAVTVMFFWRAYA</sequence>
<evidence type="ECO:0000256" key="6">
    <source>
        <dbReference type="ARBA" id="ARBA00022989"/>
    </source>
</evidence>
<dbReference type="Proteomes" id="UP000676996">
    <property type="component" value="Unassembled WGS sequence"/>
</dbReference>
<feature type="transmembrane region" description="Helical" evidence="8">
    <location>
        <begin position="107"/>
        <end position="126"/>
    </location>
</feature>
<keyword evidence="4 8" id="KW-1003">Cell membrane</keyword>
<evidence type="ECO:0000256" key="3">
    <source>
        <dbReference type="ARBA" id="ARBA00022448"/>
    </source>
</evidence>
<dbReference type="InterPro" id="IPR002781">
    <property type="entry name" value="TM_pro_TauE-like"/>
</dbReference>
<evidence type="ECO:0000256" key="2">
    <source>
        <dbReference type="ARBA" id="ARBA00009142"/>
    </source>
</evidence>
<feature type="transmembrane region" description="Helical" evidence="8">
    <location>
        <begin position="232"/>
        <end position="250"/>
    </location>
</feature>
<keyword evidence="6 8" id="KW-1133">Transmembrane helix</keyword>
<keyword evidence="3" id="KW-0813">Transport</keyword>
<evidence type="ECO:0000256" key="8">
    <source>
        <dbReference type="RuleBase" id="RU363041"/>
    </source>
</evidence>
<evidence type="ECO:0000313" key="10">
    <source>
        <dbReference type="Proteomes" id="UP000676996"/>
    </source>
</evidence>
<gene>
    <name evidence="9" type="ORF">J7S20_11995</name>
</gene>
<evidence type="ECO:0000256" key="4">
    <source>
        <dbReference type="ARBA" id="ARBA00022475"/>
    </source>
</evidence>
<dbReference type="Pfam" id="PF01925">
    <property type="entry name" value="TauE"/>
    <property type="match status" value="1"/>
</dbReference>
<dbReference type="PANTHER" id="PTHR30269">
    <property type="entry name" value="TRANSMEMBRANE PROTEIN YFCA"/>
    <property type="match status" value="1"/>
</dbReference>
<dbReference type="AlphaFoldDB" id="A0A8T4ILK5"/>
<accession>A0A8T4ILK5</accession>
<dbReference type="PANTHER" id="PTHR30269:SF0">
    <property type="entry name" value="MEMBRANE TRANSPORTER PROTEIN YFCA-RELATED"/>
    <property type="match status" value="1"/>
</dbReference>
<feature type="transmembrane region" description="Helical" evidence="8">
    <location>
        <begin position="76"/>
        <end position="95"/>
    </location>
</feature>
<feature type="transmembrane region" description="Helical" evidence="8">
    <location>
        <begin position="175"/>
        <end position="194"/>
    </location>
</feature>
<keyword evidence="10" id="KW-1185">Reference proteome</keyword>
<name>A0A8T4ILK5_9SPHN</name>
<dbReference type="EMBL" id="JAGRQC010000003">
    <property type="protein sequence ID" value="MBR0553229.1"/>
    <property type="molecule type" value="Genomic_DNA"/>
</dbReference>
<dbReference type="InterPro" id="IPR052017">
    <property type="entry name" value="TSUP"/>
</dbReference>